<keyword evidence="10 15" id="KW-0460">Magnesium</keyword>
<comment type="caution">
    <text evidence="18">The sequence shown here is derived from an EMBL/GenBank/DDBJ whole genome shotgun (WGS) entry which is preliminary data.</text>
</comment>
<evidence type="ECO:0000256" key="4">
    <source>
        <dbReference type="ARBA" id="ARBA00011575"/>
    </source>
</evidence>
<evidence type="ECO:0000256" key="5">
    <source>
        <dbReference type="ARBA" id="ARBA00012266"/>
    </source>
</evidence>
<dbReference type="InterPro" id="IPR019999">
    <property type="entry name" value="Anth_synth_I-like"/>
</dbReference>
<protein>
    <recommendedName>
        <fullName evidence="6 15">Anthranilate synthase component 1</fullName>
        <ecNumber evidence="5 15">4.1.3.27</ecNumber>
    </recommendedName>
</protein>
<gene>
    <name evidence="15" type="primary">trpE</name>
    <name evidence="18" type="ORF">B4098_1940</name>
</gene>
<dbReference type="PANTHER" id="PTHR11236">
    <property type="entry name" value="AMINOBENZOATE/ANTHRANILATE SYNTHASE"/>
    <property type="match status" value="1"/>
</dbReference>
<keyword evidence="9 15" id="KW-0822">Tryptophan biosynthesis</keyword>
<dbReference type="InterPro" id="IPR005801">
    <property type="entry name" value="ADC_synthase"/>
</dbReference>
<evidence type="ECO:0000256" key="10">
    <source>
        <dbReference type="ARBA" id="ARBA00022842"/>
    </source>
</evidence>
<evidence type="ECO:0000313" key="19">
    <source>
        <dbReference type="Proteomes" id="UP000075288"/>
    </source>
</evidence>
<dbReference type="Pfam" id="PF04715">
    <property type="entry name" value="Anth_synt_I_N"/>
    <property type="match status" value="1"/>
</dbReference>
<evidence type="ECO:0000256" key="9">
    <source>
        <dbReference type="ARBA" id="ARBA00022822"/>
    </source>
</evidence>
<evidence type="ECO:0000256" key="7">
    <source>
        <dbReference type="ARBA" id="ARBA00022605"/>
    </source>
</evidence>
<evidence type="ECO:0000256" key="13">
    <source>
        <dbReference type="ARBA" id="ARBA00025634"/>
    </source>
</evidence>
<dbReference type="InterPro" id="IPR006805">
    <property type="entry name" value="Anth_synth_I_N"/>
</dbReference>
<accession>A0A150JVP7</accession>
<dbReference type="Pfam" id="PF00425">
    <property type="entry name" value="Chorismate_bind"/>
    <property type="match status" value="1"/>
</dbReference>
<evidence type="ECO:0000256" key="11">
    <source>
        <dbReference type="ARBA" id="ARBA00023141"/>
    </source>
</evidence>
<comment type="similarity">
    <text evidence="3 15">Belongs to the anthranilate synthase component I family.</text>
</comment>
<dbReference type="PANTHER" id="PTHR11236:SF48">
    <property type="entry name" value="ISOCHORISMATE SYNTHASE MENF"/>
    <property type="match status" value="1"/>
</dbReference>
<dbReference type="PATRIC" id="fig|1398.26.peg.118"/>
<sequence>MAPRWKTSSVLQHTAAGRGRFFYLAGTRDLYRNPPVKRRIYSQSAKNHLLVAISIKKESGRMQYKIVKLNGDVLTPVMIFTRLKGKCKFLFESSLPNDSNGRFSFIGADPVKAFIGRDDELEVIDRMTGRREIKKGKPLDIVKDLLPRLGIQLPFPFYGGAVGYIGYDAIRQYEEIGHVPEDETGIPDLHLMLYQNIAVYDHKSQTVYLVSTGEDGEAIEKNLAAMEKAIRQQTSAEPFVDYGPVDFAPAIQKQAFMKMVETAKQHIENGDIFQVVLSQRMKGTLSHDPFYFYRKLRKANPSPYMFYLDFGGYVVLGASPESLIKTKGRVVYTNPIAGTRPRANAPEEDERLESELLHDEKELAEHKMLVDLSRNDLGRVCEPGSIRVQKYMEVERFQHVMHIVSEVRGKLRDGFSGIDALISCLPAGTVSGAPKIRAMQIINSLESLKRGMYAGAVGYINLNGDIDFALAIRSLLIKDNTAYLQSGAGIVYDSDPEKEYEETLNKARSILEVQTHDFIAR</sequence>
<evidence type="ECO:0000256" key="3">
    <source>
        <dbReference type="ARBA" id="ARBA00009562"/>
    </source>
</evidence>
<dbReference type="GO" id="GO:0004049">
    <property type="term" value="F:anthranilate synthase activity"/>
    <property type="evidence" value="ECO:0007669"/>
    <property type="project" value="UniProtKB-EC"/>
</dbReference>
<keyword evidence="12 15" id="KW-0456">Lyase</keyword>
<dbReference type="GO" id="GO:0000162">
    <property type="term" value="P:L-tryptophan biosynthetic process"/>
    <property type="evidence" value="ECO:0007669"/>
    <property type="project" value="UniProtKB-UniPathway"/>
</dbReference>
<feature type="domain" description="Anthranilate synthase component I N-terminal" evidence="17">
    <location>
        <begin position="72"/>
        <end position="209"/>
    </location>
</feature>
<dbReference type="EC" id="4.1.3.27" evidence="5 15"/>
<keyword evidence="11 15" id="KW-0057">Aromatic amino acid biosynthesis</keyword>
<dbReference type="Gene3D" id="3.60.120.10">
    <property type="entry name" value="Anthranilate synthase"/>
    <property type="match status" value="1"/>
</dbReference>
<evidence type="ECO:0000256" key="1">
    <source>
        <dbReference type="ARBA" id="ARBA00001946"/>
    </source>
</evidence>
<dbReference type="UniPathway" id="UPA00035">
    <property type="reaction ID" value="UER00040"/>
</dbReference>
<evidence type="ECO:0000256" key="8">
    <source>
        <dbReference type="ARBA" id="ARBA00022723"/>
    </source>
</evidence>
<evidence type="ECO:0000256" key="2">
    <source>
        <dbReference type="ARBA" id="ARBA00004873"/>
    </source>
</evidence>
<evidence type="ECO:0000256" key="14">
    <source>
        <dbReference type="ARBA" id="ARBA00047683"/>
    </source>
</evidence>
<dbReference type="InterPro" id="IPR005256">
    <property type="entry name" value="Anth_synth_I_PabB"/>
</dbReference>
<dbReference type="AlphaFoldDB" id="A0A150JVP7"/>
<proteinExistence type="inferred from homology"/>
<keyword evidence="7 15" id="KW-0028">Amino-acid biosynthesis</keyword>
<dbReference type="Proteomes" id="UP000075288">
    <property type="component" value="Unassembled WGS sequence"/>
</dbReference>
<organism evidence="18 19">
    <name type="scientific">Heyndrickxia coagulans</name>
    <name type="common">Weizmannia coagulans</name>
    <dbReference type="NCBI Taxonomy" id="1398"/>
    <lineage>
        <taxon>Bacteria</taxon>
        <taxon>Bacillati</taxon>
        <taxon>Bacillota</taxon>
        <taxon>Bacilli</taxon>
        <taxon>Bacillales</taxon>
        <taxon>Bacillaceae</taxon>
        <taxon>Heyndrickxia</taxon>
    </lineage>
</organism>
<evidence type="ECO:0000256" key="15">
    <source>
        <dbReference type="RuleBase" id="RU364045"/>
    </source>
</evidence>
<dbReference type="PRINTS" id="PR00095">
    <property type="entry name" value="ANTSNTHASEI"/>
</dbReference>
<evidence type="ECO:0000259" key="16">
    <source>
        <dbReference type="Pfam" id="PF00425"/>
    </source>
</evidence>
<evidence type="ECO:0000313" key="18">
    <source>
        <dbReference type="EMBL" id="KYC61385.1"/>
    </source>
</evidence>
<dbReference type="NCBIfam" id="TIGR00564">
    <property type="entry name" value="trpE_most"/>
    <property type="match status" value="1"/>
</dbReference>
<dbReference type="SUPFAM" id="SSF56322">
    <property type="entry name" value="ADC synthase"/>
    <property type="match status" value="1"/>
</dbReference>
<feature type="domain" description="Chorismate-utilising enzyme C-terminal" evidence="16">
    <location>
        <begin position="253"/>
        <end position="506"/>
    </location>
</feature>
<comment type="subunit">
    <text evidence="4 15">Heterotetramer consisting of two non-identical subunits: a beta subunit (TrpG) and a large alpha subunit (TrpE).</text>
</comment>
<dbReference type="EMBL" id="LQYG01000069">
    <property type="protein sequence ID" value="KYC61385.1"/>
    <property type="molecule type" value="Genomic_DNA"/>
</dbReference>
<evidence type="ECO:0000256" key="6">
    <source>
        <dbReference type="ARBA" id="ARBA00020653"/>
    </source>
</evidence>
<evidence type="ECO:0000256" key="12">
    <source>
        <dbReference type="ARBA" id="ARBA00023239"/>
    </source>
</evidence>
<comment type="pathway">
    <text evidence="2 15">Amino-acid biosynthesis; L-tryptophan biosynthesis; L-tryptophan from chorismate: step 1/5.</text>
</comment>
<keyword evidence="8 15" id="KW-0479">Metal-binding</keyword>
<evidence type="ECO:0000259" key="17">
    <source>
        <dbReference type="Pfam" id="PF04715"/>
    </source>
</evidence>
<name>A0A150JVP7_HEYCO</name>
<dbReference type="InterPro" id="IPR015890">
    <property type="entry name" value="Chorismate_C"/>
</dbReference>
<dbReference type="GO" id="GO:0046872">
    <property type="term" value="F:metal ion binding"/>
    <property type="evidence" value="ECO:0007669"/>
    <property type="project" value="UniProtKB-KW"/>
</dbReference>
<reference evidence="18 19" key="1">
    <citation type="submission" date="2016-01" db="EMBL/GenBank/DDBJ databases">
        <title>Genome Sequences of Twelve Sporeforming Bacillus Species Isolated from Foods.</title>
        <authorList>
            <person name="Berendsen E.M."/>
            <person name="Wells-Bennik M.H."/>
            <person name="Krawcyk A.O."/>
            <person name="De Jong A."/>
            <person name="Holsappel S."/>
            <person name="Eijlander R.T."/>
            <person name="Kuipers O.P."/>
        </authorList>
    </citation>
    <scope>NUCLEOTIDE SEQUENCE [LARGE SCALE GENOMIC DNA]</scope>
    <source>
        <strain evidence="18 19">B4098</strain>
    </source>
</reference>
<comment type="function">
    <text evidence="13 15">Part of a heterotetrameric complex that catalyzes the two-step biosynthesis of anthranilate, an intermediate in the biosynthesis of L-tryptophan. In the first step, the glutamine-binding beta subunit (TrpG) of anthranilate synthase (AS) provides the glutamine amidotransferase activity which generates ammonia as a substrate that, along with chorismate, is used in the second step, catalyzed by the large alpha subunit of AS (TrpE) to produce anthranilate. In the absence of TrpG, TrpE can synthesize anthranilate directly from chorismate and high concentrations of ammonia.</text>
</comment>
<comment type="cofactor">
    <cofactor evidence="1 15">
        <name>Mg(2+)</name>
        <dbReference type="ChEBI" id="CHEBI:18420"/>
    </cofactor>
</comment>
<comment type="catalytic activity">
    <reaction evidence="14 15">
        <text>chorismate + L-glutamine = anthranilate + pyruvate + L-glutamate + H(+)</text>
        <dbReference type="Rhea" id="RHEA:21732"/>
        <dbReference type="ChEBI" id="CHEBI:15361"/>
        <dbReference type="ChEBI" id="CHEBI:15378"/>
        <dbReference type="ChEBI" id="CHEBI:16567"/>
        <dbReference type="ChEBI" id="CHEBI:29748"/>
        <dbReference type="ChEBI" id="CHEBI:29985"/>
        <dbReference type="ChEBI" id="CHEBI:58359"/>
        <dbReference type="EC" id="4.1.3.27"/>
    </reaction>
</comment>